<keyword evidence="2" id="KW-0378">Hydrolase</keyword>
<dbReference type="InterPro" id="IPR010126">
    <property type="entry name" value="Esterase_phb"/>
</dbReference>
<sequence length="302" mass="31289">MTRPLVTLDRMVPLRLLAVLSVLLAAVAARAETITLRAGAEVRNVEILAPRADRPLPLLILLHGRFGTGAQILREAGIHPGGFIVAAPDGHRRSWASGRGMTPADRDGVDDVAFLRSLVATMASRHGADPARVFVAGMSNGGFMAARLACDAPDLVAGIAIVGATTGEGLAPQCRPGRPIAVLLIHGTEDRLVGADGTAPRAVGRIMGAAEAARFWATHEGCAAAGAPRPLLHPGPADGTSAWRTDYAPCRAGARVAFIEVRGGGHAWPGSTSRLPERIVGPPTQAIHASTEILAFFGLAPN</sequence>
<name>A0A848EIC6_9PROT</name>
<organism evidence="3 4">
    <name type="scientific">Neoroseomonas marina</name>
    <dbReference type="NCBI Taxonomy" id="1232220"/>
    <lineage>
        <taxon>Bacteria</taxon>
        <taxon>Pseudomonadati</taxon>
        <taxon>Pseudomonadota</taxon>
        <taxon>Alphaproteobacteria</taxon>
        <taxon>Acetobacterales</taxon>
        <taxon>Acetobacteraceae</taxon>
        <taxon>Neoroseomonas</taxon>
    </lineage>
</organism>
<protein>
    <submittedName>
        <fullName evidence="3">Esterase</fullName>
    </submittedName>
</protein>
<evidence type="ECO:0000313" key="3">
    <source>
        <dbReference type="EMBL" id="NMJ43732.1"/>
    </source>
</evidence>
<dbReference type="AlphaFoldDB" id="A0A848EIC6"/>
<dbReference type="SUPFAM" id="SSF53474">
    <property type="entry name" value="alpha/beta-Hydrolases"/>
    <property type="match status" value="1"/>
</dbReference>
<evidence type="ECO:0000313" key="4">
    <source>
        <dbReference type="Proteomes" id="UP000548582"/>
    </source>
</evidence>
<dbReference type="PANTHER" id="PTHR43037:SF1">
    <property type="entry name" value="BLL1128 PROTEIN"/>
    <property type="match status" value="1"/>
</dbReference>
<dbReference type="InterPro" id="IPR050955">
    <property type="entry name" value="Plant_Biomass_Hydrol_Est"/>
</dbReference>
<keyword evidence="1" id="KW-0732">Signal</keyword>
<dbReference type="Pfam" id="PF10503">
    <property type="entry name" value="Esterase_PHB"/>
    <property type="match status" value="1"/>
</dbReference>
<dbReference type="RefSeq" id="WP_170055926.1">
    <property type="nucleotide sequence ID" value="NZ_JABBKX010000009.1"/>
</dbReference>
<reference evidence="3 4" key="1">
    <citation type="submission" date="2020-03" db="EMBL/GenBank/DDBJ databases">
        <authorList>
            <person name="Sun Q."/>
        </authorList>
    </citation>
    <scope>NUCLEOTIDE SEQUENCE [LARGE SCALE GENOMIC DNA]</scope>
    <source>
        <strain evidence="3 4">JC162</strain>
    </source>
</reference>
<dbReference type="Proteomes" id="UP000548582">
    <property type="component" value="Unassembled WGS sequence"/>
</dbReference>
<dbReference type="GO" id="GO:0005576">
    <property type="term" value="C:extracellular region"/>
    <property type="evidence" value="ECO:0007669"/>
    <property type="project" value="InterPro"/>
</dbReference>
<dbReference type="InterPro" id="IPR029058">
    <property type="entry name" value="AB_hydrolase_fold"/>
</dbReference>
<accession>A0A848EIC6</accession>
<dbReference type="EMBL" id="JABBKX010000009">
    <property type="protein sequence ID" value="NMJ43732.1"/>
    <property type="molecule type" value="Genomic_DNA"/>
</dbReference>
<evidence type="ECO:0000256" key="2">
    <source>
        <dbReference type="ARBA" id="ARBA00022801"/>
    </source>
</evidence>
<comment type="caution">
    <text evidence="3">The sequence shown here is derived from an EMBL/GenBank/DDBJ whole genome shotgun (WGS) entry which is preliminary data.</text>
</comment>
<keyword evidence="4" id="KW-1185">Reference proteome</keyword>
<gene>
    <name evidence="3" type="ORF">GWK16_20965</name>
</gene>
<proteinExistence type="predicted"/>
<dbReference type="GO" id="GO:0016787">
    <property type="term" value="F:hydrolase activity"/>
    <property type="evidence" value="ECO:0007669"/>
    <property type="project" value="UniProtKB-KW"/>
</dbReference>
<dbReference type="Gene3D" id="3.40.50.1820">
    <property type="entry name" value="alpha/beta hydrolase"/>
    <property type="match status" value="1"/>
</dbReference>
<dbReference type="PANTHER" id="PTHR43037">
    <property type="entry name" value="UNNAMED PRODUCT-RELATED"/>
    <property type="match status" value="1"/>
</dbReference>
<evidence type="ECO:0000256" key="1">
    <source>
        <dbReference type="ARBA" id="ARBA00022729"/>
    </source>
</evidence>